<dbReference type="Gene3D" id="1.10.940.10">
    <property type="entry name" value="NusB-like"/>
    <property type="match status" value="1"/>
</dbReference>
<evidence type="ECO:0000256" key="4">
    <source>
        <dbReference type="ARBA" id="ARBA00023015"/>
    </source>
</evidence>
<feature type="region of interest" description="Disordered" evidence="7">
    <location>
        <begin position="1"/>
        <end position="45"/>
    </location>
</feature>
<gene>
    <name evidence="6 9" type="primary">nusB</name>
    <name evidence="9" type="ORF">CFK39_15315</name>
</gene>
<keyword evidence="2 6" id="KW-0889">Transcription antitermination</keyword>
<dbReference type="AlphaFoldDB" id="A0A220UG15"/>
<dbReference type="HAMAP" id="MF_00073">
    <property type="entry name" value="NusB"/>
    <property type="match status" value="1"/>
</dbReference>
<dbReference type="SUPFAM" id="SSF48013">
    <property type="entry name" value="NusB-like"/>
    <property type="match status" value="1"/>
</dbReference>
<dbReference type="KEGG" id="brv:CFK39_15315"/>
<organism evidence="9 10">
    <name type="scientific">Brachybacterium avium</name>
    <dbReference type="NCBI Taxonomy" id="2017485"/>
    <lineage>
        <taxon>Bacteria</taxon>
        <taxon>Bacillati</taxon>
        <taxon>Actinomycetota</taxon>
        <taxon>Actinomycetes</taxon>
        <taxon>Micrococcales</taxon>
        <taxon>Dermabacteraceae</taxon>
        <taxon>Brachybacterium</taxon>
    </lineage>
</organism>
<evidence type="ECO:0000256" key="2">
    <source>
        <dbReference type="ARBA" id="ARBA00022814"/>
    </source>
</evidence>
<dbReference type="GO" id="GO:0006353">
    <property type="term" value="P:DNA-templated transcription termination"/>
    <property type="evidence" value="ECO:0007669"/>
    <property type="project" value="UniProtKB-UniRule"/>
</dbReference>
<evidence type="ECO:0000256" key="1">
    <source>
        <dbReference type="ARBA" id="ARBA00005952"/>
    </source>
</evidence>
<feature type="compositionally biased region" description="Basic and acidic residues" evidence="7">
    <location>
        <begin position="27"/>
        <end position="38"/>
    </location>
</feature>
<keyword evidence="5 6" id="KW-0804">Transcription</keyword>
<feature type="domain" description="NusB/RsmB/TIM44" evidence="8">
    <location>
        <begin position="52"/>
        <end position="177"/>
    </location>
</feature>
<dbReference type="GO" id="GO:0003723">
    <property type="term" value="F:RNA binding"/>
    <property type="evidence" value="ECO:0007669"/>
    <property type="project" value="UniProtKB-UniRule"/>
</dbReference>
<comment type="similarity">
    <text evidence="1 6">Belongs to the NusB family.</text>
</comment>
<keyword evidence="4 6" id="KW-0805">Transcription regulation</keyword>
<dbReference type="RefSeq" id="WP_089066186.1">
    <property type="nucleotide sequence ID" value="NZ_CP022316.1"/>
</dbReference>
<dbReference type="InterPro" id="IPR006027">
    <property type="entry name" value="NusB_RsmB_TIM44"/>
</dbReference>
<dbReference type="EMBL" id="CP022316">
    <property type="protein sequence ID" value="ASK66950.1"/>
    <property type="molecule type" value="Genomic_DNA"/>
</dbReference>
<keyword evidence="10" id="KW-1185">Reference proteome</keyword>
<dbReference type="NCBIfam" id="TIGR01951">
    <property type="entry name" value="nusB"/>
    <property type="match status" value="1"/>
</dbReference>
<dbReference type="GO" id="GO:0031564">
    <property type="term" value="P:transcription antitermination"/>
    <property type="evidence" value="ECO:0007669"/>
    <property type="project" value="UniProtKB-KW"/>
</dbReference>
<dbReference type="OrthoDB" id="3528057at2"/>
<dbReference type="Pfam" id="PF01029">
    <property type="entry name" value="NusB"/>
    <property type="match status" value="1"/>
</dbReference>
<evidence type="ECO:0000256" key="5">
    <source>
        <dbReference type="ARBA" id="ARBA00023163"/>
    </source>
</evidence>
<evidence type="ECO:0000256" key="6">
    <source>
        <dbReference type="HAMAP-Rule" id="MF_00073"/>
    </source>
</evidence>
<evidence type="ECO:0000313" key="10">
    <source>
        <dbReference type="Proteomes" id="UP000198398"/>
    </source>
</evidence>
<evidence type="ECO:0000256" key="3">
    <source>
        <dbReference type="ARBA" id="ARBA00022884"/>
    </source>
</evidence>
<reference evidence="10" key="1">
    <citation type="submission" date="2017-07" db="EMBL/GenBank/DDBJ databases">
        <title>Brachybacterium sp. VR2415.</title>
        <authorList>
            <person name="Tak E.J."/>
            <person name="Bae J.-W."/>
        </authorList>
    </citation>
    <scope>NUCLEOTIDE SEQUENCE [LARGE SCALE GENOMIC DNA]</scope>
    <source>
        <strain evidence="10">VR2415</strain>
    </source>
</reference>
<comment type="function">
    <text evidence="6">Involved in transcription antitermination. Required for transcription of ribosomal RNA (rRNA) genes. Binds specifically to the boxA antiterminator sequence of the ribosomal RNA (rrn) operons.</text>
</comment>
<dbReference type="InterPro" id="IPR035926">
    <property type="entry name" value="NusB-like_sf"/>
</dbReference>
<feature type="compositionally biased region" description="Low complexity" evidence="7">
    <location>
        <begin position="1"/>
        <end position="10"/>
    </location>
</feature>
<dbReference type="Proteomes" id="UP000198398">
    <property type="component" value="Chromosome"/>
</dbReference>
<keyword evidence="3 6" id="KW-0694">RNA-binding</keyword>
<evidence type="ECO:0000259" key="8">
    <source>
        <dbReference type="Pfam" id="PF01029"/>
    </source>
</evidence>
<accession>A0A220UG15</accession>
<dbReference type="InterPro" id="IPR011605">
    <property type="entry name" value="NusB_fam"/>
</dbReference>
<proteinExistence type="inferred from homology"/>
<name>A0A220UG15_9MICO</name>
<evidence type="ECO:0000313" key="9">
    <source>
        <dbReference type="EMBL" id="ASK66950.1"/>
    </source>
</evidence>
<protein>
    <recommendedName>
        <fullName evidence="6">Transcription antitermination protein NusB</fullName>
    </recommendedName>
    <alternativeName>
        <fullName evidence="6">Antitermination factor NusB</fullName>
    </alternativeName>
</protein>
<sequence>MSRGSSSEGADGAGGHPAPRATGLPHPTREGAEVEFERTVPAPADRLHGRSRDRIRAIDVLFEADAKQAAVLDVLQERLRRTAAQTPLPQRARELVELYAPHAADIDEDLATHSRDWPLHRMPAVDRAILRLGSAEVLYGELESGRGAIIGEYTKIAEVLSTDDSPRFVNGLLQRLVDVRGLLS</sequence>
<evidence type="ECO:0000256" key="7">
    <source>
        <dbReference type="SAM" id="MobiDB-lite"/>
    </source>
</evidence>